<evidence type="ECO:0000256" key="5">
    <source>
        <dbReference type="ARBA" id="ARBA00022552"/>
    </source>
</evidence>
<evidence type="ECO:0000256" key="3">
    <source>
        <dbReference type="ARBA" id="ARBA00012552"/>
    </source>
</evidence>
<keyword evidence="13" id="KW-1133">Transmembrane helix</keyword>
<gene>
    <name evidence="17" type="ORF">CAUJ_LOCUS2951</name>
</gene>
<proteinExistence type="inferred from homology"/>
<evidence type="ECO:0000313" key="17">
    <source>
        <dbReference type="EMBL" id="CAD6187032.1"/>
    </source>
</evidence>
<comment type="similarity">
    <text evidence="2">Belongs to the DEAD box helicase family. DDX5/DBP2 subfamily.</text>
</comment>
<feature type="transmembrane region" description="Helical" evidence="13">
    <location>
        <begin position="1126"/>
        <end position="1152"/>
    </location>
</feature>
<dbReference type="InterPro" id="IPR011545">
    <property type="entry name" value="DEAD/DEAH_box_helicase_dom"/>
</dbReference>
<dbReference type="SUPFAM" id="SSF52540">
    <property type="entry name" value="P-loop containing nucleoside triphosphate hydrolases"/>
    <property type="match status" value="2"/>
</dbReference>
<evidence type="ECO:0000259" key="14">
    <source>
        <dbReference type="PROSITE" id="PS50206"/>
    </source>
</evidence>
<comment type="function">
    <text evidence="11">ATP-dependent RNA helicase required for 60S ribosomal subunit synthesis. Involved in efficient pre-rRNA processing, predominantly at site A3, which is necessary for the normal formation of 25S and 5.8S rRNAs.</text>
</comment>
<feature type="compositionally biased region" description="Basic and acidic residues" evidence="12">
    <location>
        <begin position="300"/>
        <end position="321"/>
    </location>
</feature>
<feature type="compositionally biased region" description="Polar residues" evidence="12">
    <location>
        <begin position="102"/>
        <end position="113"/>
    </location>
</feature>
<dbReference type="Pfam" id="PF00270">
    <property type="entry name" value="DEAD"/>
    <property type="match status" value="1"/>
</dbReference>
<feature type="compositionally biased region" description="Basic and acidic residues" evidence="12">
    <location>
        <begin position="129"/>
        <end position="142"/>
    </location>
</feature>
<dbReference type="GO" id="GO:0003724">
    <property type="term" value="F:RNA helicase activity"/>
    <property type="evidence" value="ECO:0007669"/>
    <property type="project" value="UniProtKB-EC"/>
</dbReference>
<name>A0A8S1GVZ8_9PELO</name>
<dbReference type="SMART" id="SM00487">
    <property type="entry name" value="DEXDc"/>
    <property type="match status" value="1"/>
</dbReference>
<keyword evidence="8" id="KW-0347">Helicase</keyword>
<dbReference type="SUPFAM" id="SSF52821">
    <property type="entry name" value="Rhodanese/Cell cycle control phosphatase"/>
    <property type="match status" value="2"/>
</dbReference>
<evidence type="ECO:0000256" key="6">
    <source>
        <dbReference type="ARBA" id="ARBA00022741"/>
    </source>
</evidence>
<dbReference type="InterPro" id="IPR027417">
    <property type="entry name" value="P-loop_NTPase"/>
</dbReference>
<dbReference type="OrthoDB" id="270167at2759"/>
<evidence type="ECO:0000256" key="7">
    <source>
        <dbReference type="ARBA" id="ARBA00022801"/>
    </source>
</evidence>
<evidence type="ECO:0000256" key="1">
    <source>
        <dbReference type="ARBA" id="ARBA00004604"/>
    </source>
</evidence>
<dbReference type="InterPro" id="IPR014001">
    <property type="entry name" value="Helicase_ATP-bd"/>
</dbReference>
<keyword evidence="10" id="KW-0539">Nucleus</keyword>
<feature type="compositionally biased region" description="Low complexity" evidence="12">
    <location>
        <begin position="941"/>
        <end position="968"/>
    </location>
</feature>
<evidence type="ECO:0000256" key="4">
    <source>
        <dbReference type="ARBA" id="ARBA00022517"/>
    </source>
</evidence>
<dbReference type="Proteomes" id="UP000835052">
    <property type="component" value="Unassembled WGS sequence"/>
</dbReference>
<feature type="region of interest" description="Disordered" evidence="12">
    <location>
        <begin position="1"/>
        <end position="435"/>
    </location>
</feature>
<evidence type="ECO:0000256" key="2">
    <source>
        <dbReference type="ARBA" id="ARBA00009334"/>
    </source>
</evidence>
<comment type="subcellular location">
    <subcellularLocation>
        <location evidence="1">Nucleus</location>
        <location evidence="1">Nucleolus</location>
    </subcellularLocation>
</comment>
<feature type="compositionally biased region" description="Basic and acidic residues" evidence="12">
    <location>
        <begin position="362"/>
        <end position="384"/>
    </location>
</feature>
<feature type="compositionally biased region" description="Basic and acidic residues" evidence="12">
    <location>
        <begin position="198"/>
        <end position="240"/>
    </location>
</feature>
<organism evidence="17 18">
    <name type="scientific">Caenorhabditis auriculariae</name>
    <dbReference type="NCBI Taxonomy" id="2777116"/>
    <lineage>
        <taxon>Eukaryota</taxon>
        <taxon>Metazoa</taxon>
        <taxon>Ecdysozoa</taxon>
        <taxon>Nematoda</taxon>
        <taxon>Chromadorea</taxon>
        <taxon>Rhabditida</taxon>
        <taxon>Rhabditina</taxon>
        <taxon>Rhabditomorpha</taxon>
        <taxon>Rhabditoidea</taxon>
        <taxon>Rhabditidae</taxon>
        <taxon>Peloderinae</taxon>
        <taxon>Caenorhabditis</taxon>
    </lineage>
</organism>
<dbReference type="SMART" id="SM00450">
    <property type="entry name" value="RHOD"/>
    <property type="match status" value="2"/>
</dbReference>
<feature type="domain" description="Rhodanese" evidence="14">
    <location>
        <begin position="1339"/>
        <end position="1449"/>
    </location>
</feature>
<dbReference type="GO" id="GO:0003676">
    <property type="term" value="F:nucleic acid binding"/>
    <property type="evidence" value="ECO:0007669"/>
    <property type="project" value="InterPro"/>
</dbReference>
<feature type="domain" description="Helicase C-terminal" evidence="16">
    <location>
        <begin position="727"/>
        <end position="881"/>
    </location>
</feature>
<dbReference type="CDD" id="cd01448">
    <property type="entry name" value="TST_Repeat_1"/>
    <property type="match status" value="1"/>
</dbReference>
<reference evidence="17" key="1">
    <citation type="submission" date="2020-10" db="EMBL/GenBank/DDBJ databases">
        <authorList>
            <person name="Kikuchi T."/>
        </authorList>
    </citation>
    <scope>NUCLEOTIDE SEQUENCE</scope>
    <source>
        <strain evidence="17">NKZ352</strain>
    </source>
</reference>
<evidence type="ECO:0000259" key="16">
    <source>
        <dbReference type="PROSITE" id="PS51194"/>
    </source>
</evidence>
<protein>
    <recommendedName>
        <fullName evidence="3">RNA helicase</fullName>
        <ecNumber evidence="3">3.6.4.13</ecNumber>
    </recommendedName>
</protein>
<dbReference type="PROSITE" id="PS51194">
    <property type="entry name" value="HELICASE_CTER"/>
    <property type="match status" value="1"/>
</dbReference>
<dbReference type="GO" id="GO:0043186">
    <property type="term" value="C:P granule"/>
    <property type="evidence" value="ECO:0007669"/>
    <property type="project" value="UniProtKB-ARBA"/>
</dbReference>
<evidence type="ECO:0000256" key="11">
    <source>
        <dbReference type="ARBA" id="ARBA00037449"/>
    </source>
</evidence>
<dbReference type="CDD" id="cd18787">
    <property type="entry name" value="SF2_C_DEAD"/>
    <property type="match status" value="1"/>
</dbReference>
<dbReference type="Pfam" id="PF00271">
    <property type="entry name" value="Helicase_C"/>
    <property type="match status" value="1"/>
</dbReference>
<keyword evidence="9" id="KW-0067">ATP-binding</keyword>
<dbReference type="SMART" id="SM00490">
    <property type="entry name" value="HELICc"/>
    <property type="match status" value="1"/>
</dbReference>
<dbReference type="InterPro" id="IPR000629">
    <property type="entry name" value="RNA-helicase_DEAD-box_CS"/>
</dbReference>
<dbReference type="EC" id="3.6.4.13" evidence="3"/>
<keyword evidence="7" id="KW-0378">Hydrolase</keyword>
<feature type="compositionally biased region" description="Basic and acidic residues" evidence="12">
    <location>
        <begin position="969"/>
        <end position="982"/>
    </location>
</feature>
<accession>A0A8S1GVZ8</accession>
<feature type="compositionally biased region" description="Basic and acidic residues" evidence="12">
    <location>
        <begin position="248"/>
        <end position="277"/>
    </location>
</feature>
<evidence type="ECO:0000256" key="12">
    <source>
        <dbReference type="SAM" id="MobiDB-lite"/>
    </source>
</evidence>
<dbReference type="PROSITE" id="PS00039">
    <property type="entry name" value="DEAD_ATP_HELICASE"/>
    <property type="match status" value="1"/>
</dbReference>
<dbReference type="InterPro" id="IPR044742">
    <property type="entry name" value="DEAD/DEAH_RhlB"/>
</dbReference>
<feature type="compositionally biased region" description="Gly residues" evidence="12">
    <location>
        <begin position="350"/>
        <end position="359"/>
    </location>
</feature>
<keyword evidence="13" id="KW-0812">Transmembrane</keyword>
<evidence type="ECO:0000259" key="15">
    <source>
        <dbReference type="PROSITE" id="PS51192"/>
    </source>
</evidence>
<feature type="domain" description="Helicase ATP-binding" evidence="15">
    <location>
        <begin position="504"/>
        <end position="694"/>
    </location>
</feature>
<keyword evidence="6" id="KW-0547">Nucleotide-binding</keyword>
<dbReference type="GO" id="GO:0005524">
    <property type="term" value="F:ATP binding"/>
    <property type="evidence" value="ECO:0007669"/>
    <property type="project" value="UniProtKB-KW"/>
</dbReference>
<dbReference type="EMBL" id="CAJGYM010000005">
    <property type="protein sequence ID" value="CAD6187032.1"/>
    <property type="molecule type" value="Genomic_DNA"/>
</dbReference>
<evidence type="ECO:0000256" key="10">
    <source>
        <dbReference type="ARBA" id="ARBA00023242"/>
    </source>
</evidence>
<feature type="compositionally biased region" description="Basic residues" evidence="12">
    <location>
        <begin position="25"/>
        <end position="36"/>
    </location>
</feature>
<evidence type="ECO:0000256" key="13">
    <source>
        <dbReference type="SAM" id="Phobius"/>
    </source>
</evidence>
<feature type="region of interest" description="Disordered" evidence="12">
    <location>
        <begin position="925"/>
        <end position="989"/>
    </location>
</feature>
<keyword evidence="4" id="KW-0690">Ribosome biogenesis</keyword>
<dbReference type="CDD" id="cd00268">
    <property type="entry name" value="DEADc"/>
    <property type="match status" value="1"/>
</dbReference>
<dbReference type="Gene3D" id="3.40.50.300">
    <property type="entry name" value="P-loop containing nucleotide triphosphate hydrolases"/>
    <property type="match status" value="2"/>
</dbReference>
<feature type="compositionally biased region" description="Basic and acidic residues" evidence="12">
    <location>
        <begin position="153"/>
        <end position="170"/>
    </location>
</feature>
<feature type="domain" description="Rhodanese" evidence="14">
    <location>
        <begin position="1207"/>
        <end position="1299"/>
    </location>
</feature>
<keyword evidence="18" id="KW-1185">Reference proteome</keyword>
<dbReference type="PROSITE" id="PS51192">
    <property type="entry name" value="HELICASE_ATP_BIND_1"/>
    <property type="match status" value="1"/>
</dbReference>
<dbReference type="Gene3D" id="3.40.250.10">
    <property type="entry name" value="Rhodanese-like domain"/>
    <property type="match status" value="2"/>
</dbReference>
<comment type="caution">
    <text evidence="17">The sequence shown here is derived from an EMBL/GenBank/DDBJ whole genome shotgun (WGS) entry which is preliminary data.</text>
</comment>
<dbReference type="PROSITE" id="PS50206">
    <property type="entry name" value="RHODANESE_3"/>
    <property type="match status" value="2"/>
</dbReference>
<evidence type="ECO:0000256" key="9">
    <source>
        <dbReference type="ARBA" id="ARBA00022840"/>
    </source>
</evidence>
<keyword evidence="5" id="KW-0698">rRNA processing</keyword>
<dbReference type="PANTHER" id="PTHR47958">
    <property type="entry name" value="ATP-DEPENDENT RNA HELICASE DBP3"/>
    <property type="match status" value="1"/>
</dbReference>
<evidence type="ECO:0000313" key="18">
    <source>
        <dbReference type="Proteomes" id="UP000835052"/>
    </source>
</evidence>
<feature type="compositionally biased region" description="Polar residues" evidence="12">
    <location>
        <begin position="51"/>
        <end position="75"/>
    </location>
</feature>
<evidence type="ECO:0000256" key="8">
    <source>
        <dbReference type="ARBA" id="ARBA00022806"/>
    </source>
</evidence>
<dbReference type="InterPro" id="IPR001650">
    <property type="entry name" value="Helicase_C-like"/>
</dbReference>
<feature type="compositionally biased region" description="Basic and acidic residues" evidence="12">
    <location>
        <begin position="408"/>
        <end position="427"/>
    </location>
</feature>
<keyword evidence="13" id="KW-0472">Membrane</keyword>
<dbReference type="GO" id="GO:0016787">
    <property type="term" value="F:hydrolase activity"/>
    <property type="evidence" value="ECO:0007669"/>
    <property type="project" value="UniProtKB-KW"/>
</dbReference>
<dbReference type="InterPro" id="IPR001763">
    <property type="entry name" value="Rhodanese-like_dom"/>
</dbReference>
<dbReference type="InterPro" id="IPR036873">
    <property type="entry name" value="Rhodanese-like_dom_sf"/>
</dbReference>
<sequence length="1456" mass="163955">MRPEARARPARAARPDAQAWEKRNIFKKKNRVHRVYRMPFGHREDEKPRQGFQTSGNVGFGAQQNASFNDNSGNSNDRRPPSHGNAGFGRPESGQSRPGGFSQPQNGFPSSGASRGYGAPQNNSAPWKNRSDDVRSENDRGTSRRSPPPPQQRYERRSPERNASDGRNSRQDTGFARNDNQSGRREMQYGRQGGQFNRQDDQHGRPEMEYGRQSGRPENRSQSDFDRPRGREGSYDRPRGNDSWNQGSRDRAPPLYQEPHRGPRRDERPNRSERSQSGERNGGGGYRDDRNFGRGGQQNRRFDNDSGRDSYQKPRQNDNYERSPPNDYYPRQDDNYRSQGPPRGDDYSGRGRGGGGRGGYSDTRRRYDERDSYDDRDNRRRGQWDDDDGPKNRTLPNNHGGFGYKGGNDNDGRSEQSWQKEPEEKKRAPQGWNPEEQAIETLFDDTARKAEELKLDEDQRLEVKNTDIMDTIASWVNSGLDPLVLRNVKRCNYDYVRPIQAAVIPQVLAGYDVIGQAETGGGKTASFALPILHKLLQLPKSELETRNKSSPLVLVIAPTRELAKQLYENFRLYSHDTGIEVKLSYGEMSRWKNLEDIGRGCHVLIGTAGRLMDYVKTGSISLGKMRFFVLDEADKMLENMHKGTDEHLAQIVEDSNYEKMMQQKDRHQTLLFSATFPDKVESAIRRLMRPGPINNEPVRIVLAKGKLNPRIKLTFVKVNGLREKTENLERIFEGLKKEEIPKTLIFVQKKASTDFITASVNVSERIAEAISGDFAQDMREDIYNKFKKNEFRVLVGTDLCSRGLDIKDLDRVINVDLPGEDVDRAIDTFIHRVGRTARLHKGEAISFVDVRKPEDIRLCPGFVELLKETNQEAPGWLQDLARSSGGSSFGSGGFNSGFNSGFGVSKSSAPVTYGDGVKGSFGLDFGAGEDSHDEIEEDKSQASSSSAVKPKVSDAPTTTFGKSGFTGFKKNDQEKEETKNEKDDDDEDCSWGSIDVGMALRPTAAAILIAQADHFAAAPHTAHASSLSFQITQFMQKWAVGNHRTQENEENFAGVTVIAGDHRDRVAYNVVDEQKEYEDPDYFYGDLVRSRTSADRIVKTPPPLPPPMKPTHIAIRNPKKKSSVHWKVACLSVAVTLLVVFLITVVFSLFLFSTGPGFLQRQSYDLPLSTQSSQPSRRSDMEITPNHLLTLLITKRKVCIFEAGSGDEVQSRESFSADHIESAHLIFHSNLSHSGVPVHPLQFQRFARNQGVDNDCHVVIYDRGQMIWSTYAAWIFKLFGHRKVSLLAGGYLGWKTYQARSSQYKTEKGDVQKPLQGDFLASWNESLIVTYDDVLLNTEIDNFDVVDAQTKEEFLGIASGALYGHIHGARNLPIDAVYDWGLGQWKDSKQLETEFNNAALSPRKPVIVYCSTSLRSSMIWWALARSGYSAKIYFGGWPEWVVRAPDQLKVLGPTSS</sequence>
<dbReference type="Pfam" id="PF00581">
    <property type="entry name" value="Rhodanese"/>
    <property type="match status" value="2"/>
</dbReference>